<evidence type="ECO:0000256" key="1">
    <source>
        <dbReference type="SAM" id="Phobius"/>
    </source>
</evidence>
<gene>
    <name evidence="2" type="ORF">CASFOL_036223</name>
</gene>
<proteinExistence type="predicted"/>
<protein>
    <submittedName>
        <fullName evidence="2">Uncharacterized protein</fullName>
    </submittedName>
</protein>
<sequence length="133" mass="15133">MSYGRNTYSSSSIFDVFSINPLPYPVILLITVIFFFLGLQWYVSYESIVETAEETMGWLLMVAPLVLLFAVRWLSTLDNPGWWFYGSDHRRRNNYFGAAVAAEGGSPWGVAAVILLVLVLLQYQSVFLESWFG</sequence>
<feature type="transmembrane region" description="Helical" evidence="1">
    <location>
        <begin position="55"/>
        <end position="75"/>
    </location>
</feature>
<keyword evidence="3" id="KW-1185">Reference proteome</keyword>
<dbReference type="PANTHER" id="PTHR33306">
    <property type="entry name" value="EXPRESSED PROTEIN-RELATED-RELATED"/>
    <property type="match status" value="1"/>
</dbReference>
<feature type="transmembrane region" description="Helical" evidence="1">
    <location>
        <begin position="95"/>
        <end position="121"/>
    </location>
</feature>
<organism evidence="2 3">
    <name type="scientific">Castilleja foliolosa</name>
    <dbReference type="NCBI Taxonomy" id="1961234"/>
    <lineage>
        <taxon>Eukaryota</taxon>
        <taxon>Viridiplantae</taxon>
        <taxon>Streptophyta</taxon>
        <taxon>Embryophyta</taxon>
        <taxon>Tracheophyta</taxon>
        <taxon>Spermatophyta</taxon>
        <taxon>Magnoliopsida</taxon>
        <taxon>eudicotyledons</taxon>
        <taxon>Gunneridae</taxon>
        <taxon>Pentapetalae</taxon>
        <taxon>asterids</taxon>
        <taxon>lamiids</taxon>
        <taxon>Lamiales</taxon>
        <taxon>Orobanchaceae</taxon>
        <taxon>Pedicularideae</taxon>
        <taxon>Castillejinae</taxon>
        <taxon>Castilleja</taxon>
    </lineage>
</organism>
<name>A0ABD3BWJ0_9LAMI</name>
<feature type="transmembrane region" description="Helical" evidence="1">
    <location>
        <begin position="22"/>
        <end position="43"/>
    </location>
</feature>
<dbReference type="Proteomes" id="UP001632038">
    <property type="component" value="Unassembled WGS sequence"/>
</dbReference>
<reference evidence="3" key="1">
    <citation type="journal article" date="2024" name="IScience">
        <title>Strigolactones Initiate the Formation of Haustorium-like Structures in Castilleja.</title>
        <authorList>
            <person name="Buerger M."/>
            <person name="Peterson D."/>
            <person name="Chory J."/>
        </authorList>
    </citation>
    <scope>NUCLEOTIDE SEQUENCE [LARGE SCALE GENOMIC DNA]</scope>
</reference>
<evidence type="ECO:0000313" key="3">
    <source>
        <dbReference type="Proteomes" id="UP001632038"/>
    </source>
</evidence>
<accession>A0ABD3BWJ0</accession>
<keyword evidence="1" id="KW-0812">Transmembrane</keyword>
<comment type="caution">
    <text evidence="2">The sequence shown here is derived from an EMBL/GenBank/DDBJ whole genome shotgun (WGS) entry which is preliminary data.</text>
</comment>
<keyword evidence="1" id="KW-1133">Transmembrane helix</keyword>
<keyword evidence="1" id="KW-0472">Membrane</keyword>
<evidence type="ECO:0000313" key="2">
    <source>
        <dbReference type="EMBL" id="KAL3621311.1"/>
    </source>
</evidence>
<dbReference type="PANTHER" id="PTHR33306:SF7">
    <property type="entry name" value="EXPRESSED PROTEIN"/>
    <property type="match status" value="1"/>
</dbReference>
<dbReference type="EMBL" id="JAVIJP010000066">
    <property type="protein sequence ID" value="KAL3621311.1"/>
    <property type="molecule type" value="Genomic_DNA"/>
</dbReference>
<dbReference type="AlphaFoldDB" id="A0ABD3BWJ0"/>